<dbReference type="EMBL" id="HADW01004083">
    <property type="protein sequence ID" value="SBP05483.1"/>
    <property type="molecule type" value="Transcribed_RNA"/>
</dbReference>
<reference evidence="1" key="2">
    <citation type="submission" date="2016-06" db="EMBL/GenBank/DDBJ databases">
        <title>The genome of a short-lived fish provides insights into sex chromosome evolution and the genetic control of aging.</title>
        <authorList>
            <person name="Reichwald K."/>
            <person name="Felder M."/>
            <person name="Petzold A."/>
            <person name="Koch P."/>
            <person name="Groth M."/>
            <person name="Platzer M."/>
        </authorList>
    </citation>
    <scope>NUCLEOTIDE SEQUENCE</scope>
    <source>
        <tissue evidence="1">Brain</tissue>
    </source>
</reference>
<protein>
    <submittedName>
        <fullName evidence="1">Uncharacterized protein</fullName>
    </submittedName>
</protein>
<name>A0A1A7WI89_9TELE</name>
<evidence type="ECO:0000313" key="1">
    <source>
        <dbReference type="EMBL" id="SBP05483.1"/>
    </source>
</evidence>
<proteinExistence type="predicted"/>
<reference evidence="1" key="1">
    <citation type="submission" date="2016-05" db="EMBL/GenBank/DDBJ databases">
        <authorList>
            <person name="Lavstsen T."/>
            <person name="Jespersen J.S."/>
        </authorList>
    </citation>
    <scope>NUCLEOTIDE SEQUENCE</scope>
    <source>
        <tissue evidence="1">Brain</tissue>
    </source>
</reference>
<sequence>SAFPWISARDSPARDGAQLPGLYFCSLCLTVCCCDALLVQADGAALSSVAVVPLESANLYLCSLKNESFSFRLI</sequence>
<gene>
    <name evidence="1" type="primary">Nfu_g_1_002746</name>
</gene>
<feature type="non-terminal residue" evidence="1">
    <location>
        <position position="1"/>
    </location>
</feature>
<accession>A0A1A7WI89</accession>
<dbReference type="AlphaFoldDB" id="A0A1A7WI89"/>
<organism evidence="1">
    <name type="scientific">Iconisemion striatum</name>
    <dbReference type="NCBI Taxonomy" id="60296"/>
    <lineage>
        <taxon>Eukaryota</taxon>
        <taxon>Metazoa</taxon>
        <taxon>Chordata</taxon>
        <taxon>Craniata</taxon>
        <taxon>Vertebrata</taxon>
        <taxon>Euteleostomi</taxon>
        <taxon>Actinopterygii</taxon>
        <taxon>Neopterygii</taxon>
        <taxon>Teleostei</taxon>
        <taxon>Neoteleostei</taxon>
        <taxon>Acanthomorphata</taxon>
        <taxon>Ovalentaria</taxon>
        <taxon>Atherinomorphae</taxon>
        <taxon>Cyprinodontiformes</taxon>
        <taxon>Nothobranchiidae</taxon>
        <taxon>Iconisemion</taxon>
    </lineage>
</organism>